<dbReference type="PANTHER" id="PTHR22916">
    <property type="entry name" value="GLYCOSYLTRANSFERASE"/>
    <property type="match status" value="1"/>
</dbReference>
<gene>
    <name evidence="2" type="primary">kfoC_5</name>
    <name evidence="2" type="ORF">SAMEA4412677_01826</name>
</gene>
<dbReference type="InterPro" id="IPR029044">
    <property type="entry name" value="Nucleotide-diphossugar_trans"/>
</dbReference>
<dbReference type="RefSeq" id="WP_095072564.1">
    <property type="nucleotide sequence ID" value="NZ_LT906465.1"/>
</dbReference>
<reference evidence="2 3" key="1">
    <citation type="submission" date="2017-06" db="EMBL/GenBank/DDBJ databases">
        <authorList>
            <consortium name="Pathogen Informatics"/>
        </authorList>
    </citation>
    <scope>NUCLEOTIDE SEQUENCE [LARGE SCALE GENOMIC DNA]</scope>
    <source>
        <strain evidence="2 3">NCTC13490</strain>
    </source>
</reference>
<dbReference type="PANTHER" id="PTHR22916:SF3">
    <property type="entry name" value="UDP-GLCNAC:BETAGAL BETA-1,3-N-ACETYLGLUCOSAMINYLTRANSFERASE-LIKE PROTEIN 1"/>
    <property type="match status" value="1"/>
</dbReference>
<evidence type="ECO:0000313" key="2">
    <source>
        <dbReference type="EMBL" id="SNV47921.1"/>
    </source>
</evidence>
<dbReference type="EMBL" id="LT906465">
    <property type="protein sequence ID" value="SNV47921.1"/>
    <property type="molecule type" value="Genomic_DNA"/>
</dbReference>
<name>A0A239XLU7_9FLAO</name>
<keyword evidence="3" id="KW-1185">Reference proteome</keyword>
<dbReference type="CDD" id="cd00761">
    <property type="entry name" value="Glyco_tranf_GTA_type"/>
    <property type="match status" value="1"/>
</dbReference>
<accession>A0A239XLU7</accession>
<organism evidence="2 3">
    <name type="scientific">Chryseobacterium taklimakanense</name>
    <dbReference type="NCBI Taxonomy" id="536441"/>
    <lineage>
        <taxon>Bacteria</taxon>
        <taxon>Pseudomonadati</taxon>
        <taxon>Bacteroidota</taxon>
        <taxon>Flavobacteriia</taxon>
        <taxon>Flavobacteriales</taxon>
        <taxon>Weeksellaceae</taxon>
        <taxon>Chryseobacterium group</taxon>
        <taxon>Chryseobacterium</taxon>
    </lineage>
</organism>
<sequence length="283" mass="33567">MFTVFTPTFNRKHTLPTLYQSLINQTVKNFEWLVIDDGSTDGTKDLIEKYIREQKIPVRYYFQKNQGKHIAYNTALKTANEQFIMTVDSDDFLVEKALETCTEMAKEIEDRDFAGFSYLRFFTNQNENLDHYGKRRWLDSRQHSFAGKGEMGFVFRLDVAKEFKFPVIEGERFSQEALVLLPLMRKYQILFTDHVLARGDYLEDGLTQNIYKRMLSNPQYAMLTQLERIKSTRSWKEKKQFAKVYWDIANKNRQLPLFKKIIAISPLFTGITFLNKLTKHKWI</sequence>
<dbReference type="KEGG" id="ctak:4412677_01826"/>
<dbReference type="InterPro" id="IPR001173">
    <property type="entry name" value="Glyco_trans_2-like"/>
</dbReference>
<dbReference type="Proteomes" id="UP000215196">
    <property type="component" value="Chromosome 1"/>
</dbReference>
<dbReference type="SUPFAM" id="SSF53448">
    <property type="entry name" value="Nucleotide-diphospho-sugar transferases"/>
    <property type="match status" value="1"/>
</dbReference>
<dbReference type="Pfam" id="PF00535">
    <property type="entry name" value="Glycos_transf_2"/>
    <property type="match status" value="1"/>
</dbReference>
<evidence type="ECO:0000313" key="3">
    <source>
        <dbReference type="Proteomes" id="UP000215196"/>
    </source>
</evidence>
<protein>
    <submittedName>
        <fullName evidence="2">Chondroitin polymerase</fullName>
    </submittedName>
</protein>
<dbReference type="GO" id="GO:0016758">
    <property type="term" value="F:hexosyltransferase activity"/>
    <property type="evidence" value="ECO:0007669"/>
    <property type="project" value="UniProtKB-ARBA"/>
</dbReference>
<dbReference type="Gene3D" id="3.90.550.10">
    <property type="entry name" value="Spore Coat Polysaccharide Biosynthesis Protein SpsA, Chain A"/>
    <property type="match status" value="1"/>
</dbReference>
<proteinExistence type="predicted"/>
<evidence type="ECO:0000259" key="1">
    <source>
        <dbReference type="Pfam" id="PF00535"/>
    </source>
</evidence>
<dbReference type="AlphaFoldDB" id="A0A239XLU7"/>
<feature type="domain" description="Glycosyltransferase 2-like" evidence="1">
    <location>
        <begin position="3"/>
        <end position="135"/>
    </location>
</feature>